<evidence type="ECO:0000256" key="2">
    <source>
        <dbReference type="ARBA" id="ARBA00022679"/>
    </source>
</evidence>
<gene>
    <name evidence="4" type="ORF">BET01_00295</name>
</gene>
<evidence type="ECO:0000313" key="4">
    <source>
        <dbReference type="EMBL" id="RKD35371.1"/>
    </source>
</evidence>
<dbReference type="InterPro" id="IPR029044">
    <property type="entry name" value="Nucleotide-diphossugar_trans"/>
</dbReference>
<dbReference type="PANTHER" id="PTHR22916:SF51">
    <property type="entry name" value="GLYCOSYLTRANSFERASE EPSH-RELATED"/>
    <property type="match status" value="1"/>
</dbReference>
<feature type="domain" description="Glycosyltransferase 2-like" evidence="3">
    <location>
        <begin position="4"/>
        <end position="167"/>
    </location>
</feature>
<keyword evidence="1" id="KW-0328">Glycosyltransferase</keyword>
<dbReference type="GO" id="GO:0016757">
    <property type="term" value="F:glycosyltransferase activity"/>
    <property type="evidence" value="ECO:0007669"/>
    <property type="project" value="UniProtKB-KW"/>
</dbReference>
<evidence type="ECO:0000259" key="3">
    <source>
        <dbReference type="Pfam" id="PF00535"/>
    </source>
</evidence>
<accession>A0A419TD12</accession>
<dbReference type="PANTHER" id="PTHR22916">
    <property type="entry name" value="GLYCOSYLTRANSFERASE"/>
    <property type="match status" value="1"/>
</dbReference>
<dbReference type="CDD" id="cd00761">
    <property type="entry name" value="Glyco_tranf_GTA_type"/>
    <property type="match status" value="1"/>
</dbReference>
<dbReference type="EMBL" id="MCIA01000001">
    <property type="protein sequence ID" value="RKD35371.1"/>
    <property type="molecule type" value="Genomic_DNA"/>
</dbReference>
<dbReference type="Proteomes" id="UP000284277">
    <property type="component" value="Unassembled WGS sequence"/>
</dbReference>
<proteinExistence type="predicted"/>
<dbReference type="AlphaFoldDB" id="A0A419TD12"/>
<protein>
    <recommendedName>
        <fullName evidence="3">Glycosyltransferase 2-like domain-containing protein</fullName>
    </recommendedName>
</protein>
<evidence type="ECO:0000313" key="5">
    <source>
        <dbReference type="Proteomes" id="UP000284277"/>
    </source>
</evidence>
<dbReference type="Pfam" id="PF00535">
    <property type="entry name" value="Glycos_transf_2"/>
    <property type="match status" value="1"/>
</dbReference>
<dbReference type="InterPro" id="IPR001173">
    <property type="entry name" value="Glyco_trans_2-like"/>
</dbReference>
<keyword evidence="2" id="KW-0808">Transferase</keyword>
<sequence>MLVSVIVPIYNVEDYLERCVDSILKQTLTNIEVILVDDGSPDECPRLCDAYEVKDKRIKVIHKENGGLSDARNAGLDVASGKYVAFIDSDDWIEETMLEELCYAAEVFNADIAECDFCNVYKDRSVNEMEGTSLYYTATNLEALKCQMGWSYFKCIACNKIYRSFLFSDGKRYPKGKYHEDEFFTHKITYEAKKLVYVDKALYNYDHRRTDSITGSKFNVNGLDAVEAWREKTSFYKSKRLSDLYIRALDLYVWTALNRLELCEKEHISGERVEEVKQWLKKDYAEMVKEVVNEAKLKSVERYMEK</sequence>
<keyword evidence="5" id="KW-1185">Reference proteome</keyword>
<dbReference type="SUPFAM" id="SSF53448">
    <property type="entry name" value="Nucleotide-diphospho-sugar transferases"/>
    <property type="match status" value="1"/>
</dbReference>
<name>A0A419TD12_9FIRM</name>
<dbReference type="Gene3D" id="3.90.550.10">
    <property type="entry name" value="Spore Coat Polysaccharide Biosynthesis Protein SpsA, Chain A"/>
    <property type="match status" value="1"/>
</dbReference>
<reference evidence="4 5" key="1">
    <citation type="submission" date="2016-08" db="EMBL/GenBank/DDBJ databases">
        <title>A new outlook on sporulation: Clostridium algidixylanolyticum.</title>
        <authorList>
            <person name="Poppleton D.I."/>
            <person name="Gribaldo S."/>
        </authorList>
    </citation>
    <scope>NUCLEOTIDE SEQUENCE [LARGE SCALE GENOMIC DNA]</scope>
    <source>
        <strain evidence="4 5">SPL73</strain>
    </source>
</reference>
<comment type="caution">
    <text evidence="4">The sequence shown here is derived from an EMBL/GenBank/DDBJ whole genome shotgun (WGS) entry which is preliminary data.</text>
</comment>
<evidence type="ECO:0000256" key="1">
    <source>
        <dbReference type="ARBA" id="ARBA00022676"/>
    </source>
</evidence>
<organism evidence="4 5">
    <name type="scientific">Lacrimispora algidixylanolytica</name>
    <dbReference type="NCBI Taxonomy" id="94868"/>
    <lineage>
        <taxon>Bacteria</taxon>
        <taxon>Bacillati</taxon>
        <taxon>Bacillota</taxon>
        <taxon>Clostridia</taxon>
        <taxon>Lachnospirales</taxon>
        <taxon>Lachnospiraceae</taxon>
        <taxon>Lacrimispora</taxon>
    </lineage>
</organism>